<proteinExistence type="predicted"/>
<feature type="compositionally biased region" description="Basic and acidic residues" evidence="1">
    <location>
        <begin position="91"/>
        <end position="101"/>
    </location>
</feature>
<reference evidence="2 3" key="1">
    <citation type="journal article" date="2022" name="Nat. Ecol. Evol.">
        <title>A masculinizing supergene underlies an exaggerated male reproductive morph in a spider.</title>
        <authorList>
            <person name="Hendrickx F."/>
            <person name="De Corte Z."/>
            <person name="Sonet G."/>
            <person name="Van Belleghem S.M."/>
            <person name="Kostlbacher S."/>
            <person name="Vangestel C."/>
        </authorList>
    </citation>
    <scope>NUCLEOTIDE SEQUENCE [LARGE SCALE GENOMIC DNA]</scope>
    <source>
        <strain evidence="2">W744_W776</strain>
    </source>
</reference>
<sequence>MGRSYPSGASKRKIKQKIDEQNKQFKGSISKYTIKLNSKVLDSQLAEEQSITKASTSTQNEVLQFSSNESEATDALHSTHEMNVETSTTDSSKDVTHKNNELDTSVELLQL</sequence>
<accession>A0AAV6VK03</accession>
<gene>
    <name evidence="2" type="ORF">JTE90_028993</name>
</gene>
<feature type="region of interest" description="Disordered" evidence="1">
    <location>
        <begin position="1"/>
        <end position="20"/>
    </location>
</feature>
<dbReference type="AlphaFoldDB" id="A0AAV6VK03"/>
<evidence type="ECO:0000313" key="2">
    <source>
        <dbReference type="EMBL" id="KAG8196023.1"/>
    </source>
</evidence>
<comment type="caution">
    <text evidence="2">The sequence shown here is derived from an EMBL/GenBank/DDBJ whole genome shotgun (WGS) entry which is preliminary data.</text>
</comment>
<organism evidence="2 3">
    <name type="scientific">Oedothorax gibbosus</name>
    <dbReference type="NCBI Taxonomy" id="931172"/>
    <lineage>
        <taxon>Eukaryota</taxon>
        <taxon>Metazoa</taxon>
        <taxon>Ecdysozoa</taxon>
        <taxon>Arthropoda</taxon>
        <taxon>Chelicerata</taxon>
        <taxon>Arachnida</taxon>
        <taxon>Araneae</taxon>
        <taxon>Araneomorphae</taxon>
        <taxon>Entelegynae</taxon>
        <taxon>Araneoidea</taxon>
        <taxon>Linyphiidae</taxon>
        <taxon>Erigoninae</taxon>
        <taxon>Oedothorax</taxon>
    </lineage>
</organism>
<evidence type="ECO:0000256" key="1">
    <source>
        <dbReference type="SAM" id="MobiDB-lite"/>
    </source>
</evidence>
<feature type="region of interest" description="Disordered" evidence="1">
    <location>
        <begin position="65"/>
        <end position="111"/>
    </location>
</feature>
<evidence type="ECO:0000313" key="3">
    <source>
        <dbReference type="Proteomes" id="UP000827092"/>
    </source>
</evidence>
<dbReference type="Proteomes" id="UP000827092">
    <property type="component" value="Unassembled WGS sequence"/>
</dbReference>
<dbReference type="EMBL" id="JAFNEN010000075">
    <property type="protein sequence ID" value="KAG8196023.1"/>
    <property type="molecule type" value="Genomic_DNA"/>
</dbReference>
<name>A0AAV6VK03_9ARAC</name>
<protein>
    <submittedName>
        <fullName evidence="2">Uncharacterized protein</fullName>
    </submittedName>
</protein>
<keyword evidence="3" id="KW-1185">Reference proteome</keyword>